<dbReference type="EMBL" id="CAXLJL010000290">
    <property type="protein sequence ID" value="CAL5136152.1"/>
    <property type="molecule type" value="Genomic_DNA"/>
</dbReference>
<gene>
    <name evidence="9" type="ORF">CDAUBV1_LOCUS10232</name>
</gene>
<evidence type="ECO:0000256" key="8">
    <source>
        <dbReference type="RuleBase" id="RU003802"/>
    </source>
</evidence>
<dbReference type="InterPro" id="IPR029063">
    <property type="entry name" value="SAM-dependent_MTases_sf"/>
</dbReference>
<evidence type="ECO:0000313" key="9">
    <source>
        <dbReference type="EMBL" id="CAL5136152.1"/>
    </source>
</evidence>
<dbReference type="InterPro" id="IPR000682">
    <property type="entry name" value="PCMT"/>
</dbReference>
<organism evidence="9 10">
    <name type="scientific">Calicophoron daubneyi</name>
    <name type="common">Rumen fluke</name>
    <name type="synonym">Paramphistomum daubneyi</name>
    <dbReference type="NCBI Taxonomy" id="300641"/>
    <lineage>
        <taxon>Eukaryota</taxon>
        <taxon>Metazoa</taxon>
        <taxon>Spiralia</taxon>
        <taxon>Lophotrochozoa</taxon>
        <taxon>Platyhelminthes</taxon>
        <taxon>Trematoda</taxon>
        <taxon>Digenea</taxon>
        <taxon>Plagiorchiida</taxon>
        <taxon>Pronocephalata</taxon>
        <taxon>Paramphistomoidea</taxon>
        <taxon>Paramphistomidae</taxon>
        <taxon>Calicophoron</taxon>
    </lineage>
</organism>
<keyword evidence="6 8" id="KW-0949">S-adenosyl-L-methionine</keyword>
<dbReference type="SUPFAM" id="SSF53335">
    <property type="entry name" value="S-adenosyl-L-methionine-dependent methyltransferases"/>
    <property type="match status" value="1"/>
</dbReference>
<evidence type="ECO:0000256" key="2">
    <source>
        <dbReference type="ARBA" id="ARBA00005369"/>
    </source>
</evidence>
<dbReference type="Pfam" id="PF01135">
    <property type="entry name" value="PCMT"/>
    <property type="match status" value="1"/>
</dbReference>
<comment type="catalytic activity">
    <reaction evidence="7">
        <text>[protein]-L-isoaspartate + S-adenosyl-L-methionine = [protein]-L-isoaspartate alpha-methyl ester + S-adenosyl-L-homocysteine</text>
        <dbReference type="Rhea" id="RHEA:12705"/>
        <dbReference type="Rhea" id="RHEA-COMP:12143"/>
        <dbReference type="Rhea" id="RHEA-COMP:12144"/>
        <dbReference type="ChEBI" id="CHEBI:57856"/>
        <dbReference type="ChEBI" id="CHEBI:59789"/>
        <dbReference type="ChEBI" id="CHEBI:90596"/>
        <dbReference type="ChEBI" id="CHEBI:90598"/>
        <dbReference type="EC" id="2.1.1.77"/>
    </reaction>
    <physiologicalReaction direction="left-to-right" evidence="7">
        <dbReference type="Rhea" id="RHEA:12706"/>
    </physiologicalReaction>
</comment>
<dbReference type="NCBIfam" id="TIGR00080">
    <property type="entry name" value="pimt"/>
    <property type="match status" value="1"/>
</dbReference>
<comment type="similarity">
    <text evidence="2 8">Belongs to the methyltransferase superfamily. L-isoaspartyl/D-aspartyl protein methyltransferase family.</text>
</comment>
<dbReference type="Gene3D" id="3.40.50.150">
    <property type="entry name" value="Vaccinia Virus protein VP39"/>
    <property type="match status" value="1"/>
</dbReference>
<evidence type="ECO:0000256" key="7">
    <source>
        <dbReference type="ARBA" id="ARBA00035815"/>
    </source>
</evidence>
<dbReference type="AlphaFoldDB" id="A0AAV2TFD3"/>
<sequence>MAWQSSGRTHAELVNNLFKNGVLQTERVKDIMMSVDRGHFTKYNAYDDKPLSIGYSATISAPHMHAHALEALRDQLKPGAHALDVGSGSGYLTACMAMMVGPTGVAVGIEHIDELTKLAKDNVNRWYRGTSAARNSGVEIDRQLKLVTGDGRLGWPEDAPYDAIHVGAAAATIPDALYQQLKTGGRLICPEGPEGGNQWLVQVDRLPDGSFKKSKLMGVIYIPLTDKSHQLKGWR</sequence>
<dbReference type="PANTHER" id="PTHR11579">
    <property type="entry name" value="PROTEIN-L-ISOASPARTATE O-METHYLTRANSFERASE"/>
    <property type="match status" value="1"/>
</dbReference>
<accession>A0AAV2TFD3</accession>
<protein>
    <recommendedName>
        <fullName evidence="8">Protein-L-isoaspartate O-methyltransferase</fullName>
        <ecNumber evidence="8">2.1.1.77</ecNumber>
    </recommendedName>
</protein>
<dbReference type="Proteomes" id="UP001497525">
    <property type="component" value="Unassembled WGS sequence"/>
</dbReference>
<dbReference type="EC" id="2.1.1.77" evidence="8"/>
<comment type="caution">
    <text evidence="9">The sequence shown here is derived from an EMBL/GenBank/DDBJ whole genome shotgun (WGS) entry which is preliminary data.</text>
</comment>
<evidence type="ECO:0000313" key="10">
    <source>
        <dbReference type="Proteomes" id="UP001497525"/>
    </source>
</evidence>
<evidence type="ECO:0000256" key="3">
    <source>
        <dbReference type="ARBA" id="ARBA00022490"/>
    </source>
</evidence>
<dbReference type="GO" id="GO:0004719">
    <property type="term" value="F:protein-L-isoaspartate (D-aspartate) O-methyltransferase activity"/>
    <property type="evidence" value="ECO:0007669"/>
    <property type="project" value="UniProtKB-UniRule"/>
</dbReference>
<dbReference type="CDD" id="cd02440">
    <property type="entry name" value="AdoMet_MTases"/>
    <property type="match status" value="1"/>
</dbReference>
<keyword evidence="5 8" id="KW-0808">Transferase</keyword>
<dbReference type="GO" id="GO:0005737">
    <property type="term" value="C:cytoplasm"/>
    <property type="evidence" value="ECO:0007669"/>
    <property type="project" value="UniProtKB-SubCell"/>
</dbReference>
<keyword evidence="4 8" id="KW-0489">Methyltransferase</keyword>
<dbReference type="FunFam" id="3.40.50.150:FF:000027">
    <property type="entry name" value="Protein-L-isoaspartate O-methyltransferase"/>
    <property type="match status" value="1"/>
</dbReference>
<evidence type="ECO:0000256" key="4">
    <source>
        <dbReference type="ARBA" id="ARBA00022603"/>
    </source>
</evidence>
<name>A0AAV2TFD3_CALDB</name>
<dbReference type="GO" id="GO:0032259">
    <property type="term" value="P:methylation"/>
    <property type="evidence" value="ECO:0007669"/>
    <property type="project" value="UniProtKB-KW"/>
</dbReference>
<proteinExistence type="inferred from homology"/>
<dbReference type="PROSITE" id="PS01279">
    <property type="entry name" value="PCMT"/>
    <property type="match status" value="1"/>
</dbReference>
<evidence type="ECO:0000256" key="5">
    <source>
        <dbReference type="ARBA" id="ARBA00022679"/>
    </source>
</evidence>
<evidence type="ECO:0000256" key="6">
    <source>
        <dbReference type="ARBA" id="ARBA00022691"/>
    </source>
</evidence>
<keyword evidence="3" id="KW-0963">Cytoplasm</keyword>
<dbReference type="PANTHER" id="PTHR11579:SF0">
    <property type="entry name" value="PROTEIN-L-ISOASPARTATE(D-ASPARTATE) O-METHYLTRANSFERASE"/>
    <property type="match status" value="1"/>
</dbReference>
<evidence type="ECO:0000256" key="1">
    <source>
        <dbReference type="ARBA" id="ARBA00004496"/>
    </source>
</evidence>
<comment type="subcellular location">
    <subcellularLocation>
        <location evidence="1">Cytoplasm</location>
    </subcellularLocation>
</comment>
<reference evidence="9" key="1">
    <citation type="submission" date="2024-06" db="EMBL/GenBank/DDBJ databases">
        <authorList>
            <person name="Liu X."/>
            <person name="Lenzi L."/>
            <person name="Haldenby T S."/>
            <person name="Uol C."/>
        </authorList>
    </citation>
    <scope>NUCLEOTIDE SEQUENCE</scope>
</reference>